<dbReference type="SMART" id="SM00228">
    <property type="entry name" value="PDZ"/>
    <property type="match status" value="1"/>
</dbReference>
<proteinExistence type="predicted"/>
<dbReference type="InterPro" id="IPR036034">
    <property type="entry name" value="PDZ_sf"/>
</dbReference>
<evidence type="ECO:0000313" key="2">
    <source>
        <dbReference type="EMBL" id="MBJ6724937.1"/>
    </source>
</evidence>
<organism evidence="2 3">
    <name type="scientific">Geomesophilobacter sediminis</name>
    <dbReference type="NCBI Taxonomy" id="2798584"/>
    <lineage>
        <taxon>Bacteria</taxon>
        <taxon>Pseudomonadati</taxon>
        <taxon>Thermodesulfobacteriota</taxon>
        <taxon>Desulfuromonadia</taxon>
        <taxon>Geobacterales</taxon>
        <taxon>Geobacteraceae</taxon>
        <taxon>Geomesophilobacter</taxon>
    </lineage>
</organism>
<dbReference type="InterPro" id="IPR001478">
    <property type="entry name" value="PDZ"/>
</dbReference>
<dbReference type="PROSITE" id="PS51257">
    <property type="entry name" value="PROKAR_LIPOPROTEIN"/>
    <property type="match status" value="1"/>
</dbReference>
<gene>
    <name evidence="2" type="ORF">JFN93_09480</name>
</gene>
<dbReference type="SUPFAM" id="SSF50156">
    <property type="entry name" value="PDZ domain-like"/>
    <property type="match status" value="1"/>
</dbReference>
<dbReference type="AlphaFoldDB" id="A0A8J7IY03"/>
<sequence>MTTMLRYAAIVIMAGFLAGCAGHSQLQRGWMGGELENARSGWLKPDPFQGDTTIPVLPESVRQAQSGAVLVVRLDGETPLGAAGIVPGDLITRVDGVSVTDAADLREKIDRVAPGTTVQLSIYRKGSELQREVVVGRETYRKIGTLSIGLRFSPEIDLKASTNFSLFSLLSFHNNDKRKNLNSPDVAYLSDLSKPVPAENPLWEVWLGIVGVGRHESILKQETVKVANGKI</sequence>
<evidence type="ECO:0000259" key="1">
    <source>
        <dbReference type="SMART" id="SM00228"/>
    </source>
</evidence>
<dbReference type="RefSeq" id="WP_199383834.1">
    <property type="nucleotide sequence ID" value="NZ_JAEMHM010000007.1"/>
</dbReference>
<keyword evidence="3" id="KW-1185">Reference proteome</keyword>
<dbReference type="Gene3D" id="2.30.42.10">
    <property type="match status" value="1"/>
</dbReference>
<protein>
    <submittedName>
        <fullName evidence="2">PDZ domain-containing protein</fullName>
    </submittedName>
</protein>
<dbReference type="Proteomes" id="UP000636888">
    <property type="component" value="Unassembled WGS sequence"/>
</dbReference>
<feature type="domain" description="PDZ" evidence="1">
    <location>
        <begin position="29"/>
        <end position="126"/>
    </location>
</feature>
<dbReference type="CDD" id="cd06779">
    <property type="entry name" value="cpPDZ_Deg_HtrA-like"/>
    <property type="match status" value="1"/>
</dbReference>
<reference evidence="2" key="1">
    <citation type="submission" date="2020-12" db="EMBL/GenBank/DDBJ databases">
        <title>Geomonas sp. Red875, isolated from river sediment.</title>
        <authorList>
            <person name="Xu Z."/>
            <person name="Zhang Z."/>
            <person name="Masuda Y."/>
            <person name="Itoh H."/>
            <person name="Senoo K."/>
        </authorList>
    </citation>
    <scope>NUCLEOTIDE SEQUENCE</scope>
    <source>
        <strain evidence="2">Red875</strain>
    </source>
</reference>
<evidence type="ECO:0000313" key="3">
    <source>
        <dbReference type="Proteomes" id="UP000636888"/>
    </source>
</evidence>
<comment type="caution">
    <text evidence="2">The sequence shown here is derived from an EMBL/GenBank/DDBJ whole genome shotgun (WGS) entry which is preliminary data.</text>
</comment>
<accession>A0A8J7IY03</accession>
<dbReference type="Pfam" id="PF13180">
    <property type="entry name" value="PDZ_2"/>
    <property type="match status" value="1"/>
</dbReference>
<dbReference type="EMBL" id="JAEMHM010000007">
    <property type="protein sequence ID" value="MBJ6724937.1"/>
    <property type="molecule type" value="Genomic_DNA"/>
</dbReference>
<name>A0A8J7IY03_9BACT</name>